<dbReference type="Pfam" id="PF09865">
    <property type="entry name" value="DUF2092"/>
    <property type="match status" value="1"/>
</dbReference>
<feature type="chain" id="PRO_5007178991" description="DUF2092 domain-containing protein" evidence="3">
    <location>
        <begin position="33"/>
        <end position="264"/>
    </location>
</feature>
<protein>
    <recommendedName>
        <fullName evidence="6">DUF2092 domain-containing protein</fullName>
    </recommendedName>
</protein>
<dbReference type="SUPFAM" id="SSF89392">
    <property type="entry name" value="Prokaryotic lipoproteins and lipoprotein localization factors"/>
    <property type="match status" value="1"/>
</dbReference>
<evidence type="ECO:0000256" key="3">
    <source>
        <dbReference type="SAM" id="SignalP"/>
    </source>
</evidence>
<accession>A0A125Q8P6</accession>
<dbReference type="PIRSF" id="PIRSF012443">
    <property type="entry name" value="UCP012443"/>
    <property type="match status" value="1"/>
</dbReference>
<sequence>MRYRSESPFQNARLLTVTLALAALAGAMPGHADEKQAKDLLKAMSDYMAAQEAISFEYDTSLEVVTKKHQKLALASSGTVTLNRPDKIRVTRQGGFANVEMVFDGKTLSVLGKDANLFAQTEVPGTIDHLIDALRDKFHRPLPAGDILMSKPYDELMPHVVDVKDLGSGVIRGEECDHLAFRTDDGVDWQIWIAQGQSPYPCRYVVTSTKVAGFPQYTIDIRSWKAGSDAAAGNFSFKAPDGAKERKLSDLPDTDELPEIFSVK</sequence>
<name>A0A125Q8P6_9HYPH</name>
<evidence type="ECO:0000256" key="1">
    <source>
        <dbReference type="ARBA" id="ARBA00022729"/>
    </source>
</evidence>
<evidence type="ECO:0000313" key="5">
    <source>
        <dbReference type="Proteomes" id="UP000068164"/>
    </source>
</evidence>
<evidence type="ECO:0000256" key="2">
    <source>
        <dbReference type="SAM" id="MobiDB-lite"/>
    </source>
</evidence>
<feature type="compositionally biased region" description="Basic and acidic residues" evidence="2">
    <location>
        <begin position="241"/>
        <end position="250"/>
    </location>
</feature>
<comment type="caution">
    <text evidence="4">The sequence shown here is derived from an EMBL/GenBank/DDBJ whole genome shotgun (WGS) entry which is preliminary data.</text>
</comment>
<gene>
    <name evidence="4" type="ORF">AS026_38650</name>
</gene>
<keyword evidence="5" id="KW-1185">Reference proteome</keyword>
<dbReference type="Gene3D" id="2.50.20.10">
    <property type="entry name" value="Lipoprotein localisation LolA/LolB/LppX"/>
    <property type="match status" value="1"/>
</dbReference>
<feature type="region of interest" description="Disordered" evidence="2">
    <location>
        <begin position="238"/>
        <end position="264"/>
    </location>
</feature>
<dbReference type="RefSeq" id="WP_062369796.1">
    <property type="nucleotide sequence ID" value="NZ_LNCD01000058.1"/>
</dbReference>
<dbReference type="OrthoDB" id="116979at2"/>
<proteinExistence type="predicted"/>
<dbReference type="Proteomes" id="UP000068164">
    <property type="component" value="Unassembled WGS sequence"/>
</dbReference>
<evidence type="ECO:0000313" key="4">
    <source>
        <dbReference type="EMBL" id="KWV54875.1"/>
    </source>
</evidence>
<dbReference type="EMBL" id="LNCD01000058">
    <property type="protein sequence ID" value="KWV54875.1"/>
    <property type="molecule type" value="Genomic_DNA"/>
</dbReference>
<dbReference type="InterPro" id="IPR019207">
    <property type="entry name" value="DUF2092"/>
</dbReference>
<dbReference type="AlphaFoldDB" id="A0A125Q8P6"/>
<feature type="signal peptide" evidence="3">
    <location>
        <begin position="1"/>
        <end position="32"/>
    </location>
</feature>
<keyword evidence="1 3" id="KW-0732">Signal</keyword>
<evidence type="ECO:0008006" key="6">
    <source>
        <dbReference type="Google" id="ProtNLM"/>
    </source>
</evidence>
<organism evidence="4 5">
    <name type="scientific">Rhizobium altiplani</name>
    <dbReference type="NCBI Taxonomy" id="1864509"/>
    <lineage>
        <taxon>Bacteria</taxon>
        <taxon>Pseudomonadati</taxon>
        <taxon>Pseudomonadota</taxon>
        <taxon>Alphaproteobacteria</taxon>
        <taxon>Hyphomicrobiales</taxon>
        <taxon>Rhizobiaceae</taxon>
        <taxon>Rhizobium/Agrobacterium group</taxon>
        <taxon>Rhizobium</taxon>
    </lineage>
</organism>
<reference evidence="4 5" key="1">
    <citation type="submission" date="2015-11" db="EMBL/GenBank/DDBJ databases">
        <title>Draft Genome Sequence of the Strain BR 10423 (Rhizobium sp.) isolated from nodules of Mimosa pudica.</title>
        <authorList>
            <person name="Barauna A.C."/>
            <person name="Zilli J.E."/>
            <person name="Simoes-Araujo J.L."/>
            <person name="Reis V.M."/>
            <person name="James E.K."/>
            <person name="Reis F.B.Jr."/>
            <person name="Rouws L.F."/>
            <person name="Passos S.R."/>
            <person name="Gois S.R."/>
        </authorList>
    </citation>
    <scope>NUCLEOTIDE SEQUENCE [LARGE SCALE GENOMIC DNA]</scope>
    <source>
        <strain evidence="4 5">BR10423</strain>
    </source>
</reference>
<dbReference type="InterPro" id="IPR029046">
    <property type="entry name" value="LolA/LolB/LppX"/>
</dbReference>